<dbReference type="AlphaFoldDB" id="A0A9D5DC03"/>
<gene>
    <name evidence="2" type="ORF">J5N97_006790</name>
</gene>
<keyword evidence="3" id="KW-1185">Reference proteome</keyword>
<reference evidence="2" key="1">
    <citation type="submission" date="2021-03" db="EMBL/GenBank/DDBJ databases">
        <authorList>
            <person name="Li Z."/>
            <person name="Yang C."/>
        </authorList>
    </citation>
    <scope>NUCLEOTIDE SEQUENCE</scope>
    <source>
        <strain evidence="2">Dzin_1.0</strain>
        <tissue evidence="2">Leaf</tissue>
    </source>
</reference>
<accession>A0A9D5DC03</accession>
<dbReference type="Proteomes" id="UP001085076">
    <property type="component" value="Miscellaneous, Linkage group lg01"/>
</dbReference>
<evidence type="ECO:0000256" key="1">
    <source>
        <dbReference type="SAM" id="MobiDB-lite"/>
    </source>
</evidence>
<proteinExistence type="predicted"/>
<feature type="region of interest" description="Disordered" evidence="1">
    <location>
        <begin position="1"/>
        <end position="95"/>
    </location>
</feature>
<protein>
    <submittedName>
        <fullName evidence="2">Uncharacterized protein</fullName>
    </submittedName>
</protein>
<name>A0A9D5DC03_9LILI</name>
<comment type="caution">
    <text evidence="2">The sequence shown here is derived from an EMBL/GenBank/DDBJ whole genome shotgun (WGS) entry which is preliminary data.</text>
</comment>
<dbReference type="EMBL" id="JAGGNH010000001">
    <property type="protein sequence ID" value="KAJ0988434.1"/>
    <property type="molecule type" value="Genomic_DNA"/>
</dbReference>
<evidence type="ECO:0000313" key="3">
    <source>
        <dbReference type="Proteomes" id="UP001085076"/>
    </source>
</evidence>
<reference evidence="2" key="2">
    <citation type="journal article" date="2022" name="Hortic Res">
        <title>The genome of Dioscorea zingiberensis sheds light on the biosynthesis, origin and evolution of the medicinally important diosgenin saponins.</title>
        <authorList>
            <person name="Li Y."/>
            <person name="Tan C."/>
            <person name="Li Z."/>
            <person name="Guo J."/>
            <person name="Li S."/>
            <person name="Chen X."/>
            <person name="Wang C."/>
            <person name="Dai X."/>
            <person name="Yang H."/>
            <person name="Song W."/>
            <person name="Hou L."/>
            <person name="Xu J."/>
            <person name="Tong Z."/>
            <person name="Xu A."/>
            <person name="Yuan X."/>
            <person name="Wang W."/>
            <person name="Yang Q."/>
            <person name="Chen L."/>
            <person name="Sun Z."/>
            <person name="Wang K."/>
            <person name="Pan B."/>
            <person name="Chen J."/>
            <person name="Bao Y."/>
            <person name="Liu F."/>
            <person name="Qi X."/>
            <person name="Gang D.R."/>
            <person name="Wen J."/>
            <person name="Li J."/>
        </authorList>
    </citation>
    <scope>NUCLEOTIDE SEQUENCE</scope>
    <source>
        <strain evidence="2">Dzin_1.0</strain>
    </source>
</reference>
<evidence type="ECO:0000313" key="2">
    <source>
        <dbReference type="EMBL" id="KAJ0988434.1"/>
    </source>
</evidence>
<organism evidence="2 3">
    <name type="scientific">Dioscorea zingiberensis</name>
    <dbReference type="NCBI Taxonomy" id="325984"/>
    <lineage>
        <taxon>Eukaryota</taxon>
        <taxon>Viridiplantae</taxon>
        <taxon>Streptophyta</taxon>
        <taxon>Embryophyta</taxon>
        <taxon>Tracheophyta</taxon>
        <taxon>Spermatophyta</taxon>
        <taxon>Magnoliopsida</taxon>
        <taxon>Liliopsida</taxon>
        <taxon>Dioscoreales</taxon>
        <taxon>Dioscoreaceae</taxon>
        <taxon>Dioscorea</taxon>
    </lineage>
</organism>
<sequence>MPGAASSPAKESWRPANPSREPSSYIEITLKEGTILSRPPRSSPVTEPRVAEGTSGRRARSSTPGLGARKREGQDEGTPVTSTVEPSPEPRKGSAVNTWLVTMGLGDGWGEWFGYGQIVVESKR</sequence>